<reference evidence="1" key="2">
    <citation type="submission" date="2020-05" db="UniProtKB">
        <authorList>
            <consortium name="EnsemblMetazoa"/>
        </authorList>
    </citation>
    <scope>IDENTIFICATION</scope>
    <source>
        <strain evidence="1">IAEA</strain>
    </source>
</reference>
<evidence type="ECO:0000313" key="2">
    <source>
        <dbReference type="Proteomes" id="UP000091820"/>
    </source>
</evidence>
<reference evidence="2" key="1">
    <citation type="submission" date="2014-03" db="EMBL/GenBank/DDBJ databases">
        <authorList>
            <person name="Aksoy S."/>
            <person name="Warren W."/>
            <person name="Wilson R.K."/>
        </authorList>
    </citation>
    <scope>NUCLEOTIDE SEQUENCE [LARGE SCALE GENOMIC DNA]</scope>
    <source>
        <strain evidence="2">IAEA</strain>
    </source>
</reference>
<dbReference type="Proteomes" id="UP000091820">
    <property type="component" value="Unassembled WGS sequence"/>
</dbReference>
<keyword evidence="2" id="KW-1185">Reference proteome</keyword>
<organism evidence="1 2">
    <name type="scientific">Glossina brevipalpis</name>
    <dbReference type="NCBI Taxonomy" id="37001"/>
    <lineage>
        <taxon>Eukaryota</taxon>
        <taxon>Metazoa</taxon>
        <taxon>Ecdysozoa</taxon>
        <taxon>Arthropoda</taxon>
        <taxon>Hexapoda</taxon>
        <taxon>Insecta</taxon>
        <taxon>Pterygota</taxon>
        <taxon>Neoptera</taxon>
        <taxon>Endopterygota</taxon>
        <taxon>Diptera</taxon>
        <taxon>Brachycera</taxon>
        <taxon>Muscomorpha</taxon>
        <taxon>Hippoboscoidea</taxon>
        <taxon>Glossinidae</taxon>
        <taxon>Glossina</taxon>
    </lineage>
</organism>
<dbReference type="EnsemblMetazoa" id="GBRI011331-RA">
    <property type="protein sequence ID" value="GBRI011331-PA"/>
    <property type="gene ID" value="GBRI011331"/>
</dbReference>
<sequence>MYRIDLVQPSKQLIFRKTPPFVSVHCMSLFKQYCAVYAMYAVALQELLLVSSIVENREELCRIALHEGTKGGAGGVVCCISRRYPEAYRLRVKPRFLDKSLDKPLYKRSQFYGKNNSNSFDKANGLFWVRSSEDSVQKNASIEYFLY</sequence>
<dbReference type="VEuPathDB" id="VectorBase:GBRI011331"/>
<protein>
    <submittedName>
        <fullName evidence="1">Uncharacterized protein</fullName>
    </submittedName>
</protein>
<dbReference type="AlphaFoldDB" id="A0A1A9W9M9"/>
<evidence type="ECO:0000313" key="1">
    <source>
        <dbReference type="EnsemblMetazoa" id="GBRI011331-PA"/>
    </source>
</evidence>
<proteinExistence type="predicted"/>
<name>A0A1A9W9M9_9MUSC</name>
<accession>A0A1A9W9M9</accession>